<reference evidence="1" key="1">
    <citation type="journal article" date="2014" name="Front. Microbiol.">
        <title>High frequency of phylogenetically diverse reductive dehalogenase-homologous genes in deep subseafloor sedimentary metagenomes.</title>
        <authorList>
            <person name="Kawai M."/>
            <person name="Futagami T."/>
            <person name="Toyoda A."/>
            <person name="Takaki Y."/>
            <person name="Nishi S."/>
            <person name="Hori S."/>
            <person name="Arai W."/>
            <person name="Tsubouchi T."/>
            <person name="Morono Y."/>
            <person name="Uchiyama I."/>
            <person name="Ito T."/>
            <person name="Fujiyama A."/>
            <person name="Inagaki F."/>
            <person name="Takami H."/>
        </authorList>
    </citation>
    <scope>NUCLEOTIDE SEQUENCE</scope>
    <source>
        <strain evidence="1">Expedition CK06-06</strain>
    </source>
</reference>
<organism evidence="1">
    <name type="scientific">marine sediment metagenome</name>
    <dbReference type="NCBI Taxonomy" id="412755"/>
    <lineage>
        <taxon>unclassified sequences</taxon>
        <taxon>metagenomes</taxon>
        <taxon>ecological metagenomes</taxon>
    </lineage>
</organism>
<comment type="caution">
    <text evidence="1">The sequence shown here is derived from an EMBL/GenBank/DDBJ whole genome shotgun (WGS) entry which is preliminary data.</text>
</comment>
<accession>X1SAM5</accession>
<proteinExistence type="predicted"/>
<dbReference type="EMBL" id="BARW01001198">
    <property type="protein sequence ID" value="GAI72455.1"/>
    <property type="molecule type" value="Genomic_DNA"/>
</dbReference>
<dbReference type="AlphaFoldDB" id="X1SAM5"/>
<protein>
    <submittedName>
        <fullName evidence="1">Uncharacterized protein</fullName>
    </submittedName>
</protein>
<gene>
    <name evidence="1" type="ORF">S12H4_04039</name>
</gene>
<sequence>MRSFFRHFVGIKITKKLIMTFFALFGRDFDRKHLNMRVIIIRSVKKIKKLTKKNQKIGCE</sequence>
<evidence type="ECO:0000313" key="1">
    <source>
        <dbReference type="EMBL" id="GAI72455.1"/>
    </source>
</evidence>
<name>X1SAM5_9ZZZZ</name>